<dbReference type="PANTHER" id="PTHR37298">
    <property type="entry name" value="UPF0111 PROTEIN YKAA"/>
    <property type="match status" value="1"/>
</dbReference>
<dbReference type="EMBL" id="CAADRN010000148">
    <property type="protein sequence ID" value="VFU13840.1"/>
    <property type="molecule type" value="Genomic_DNA"/>
</dbReference>
<name>A0A485LYV3_9ZZZZ</name>
<proteinExistence type="inferred from homology"/>
<dbReference type="AlphaFoldDB" id="A0A485LYV3"/>
<dbReference type="PANTHER" id="PTHR37298:SF1">
    <property type="entry name" value="UPF0111 PROTEIN YKAA"/>
    <property type="match status" value="1"/>
</dbReference>
<dbReference type="InterPro" id="IPR052912">
    <property type="entry name" value="UPF0111_domain"/>
</dbReference>
<sequence length="204" mass="23774">MFLKKSKEIFFEHFILVANNIHTATGIFRENINNLGCTEEFALRIKALENKGDQYTHEIIQALNKTFITPLEREDILGLTIKLDDVLDIIEACTWRFELFNIKETDEYMKLFAKNIEACTLEIVSAINNLGNNRIKDISRHTHRINDLEKVADDLLRDGLKTLFSNCNNPIEIIKKKEIYNMMEEITDACEDVADILERIIMRH</sequence>
<accession>A0A485LYV3</accession>
<comment type="similarity">
    <text evidence="1">Belongs to the UPF0111 family.</text>
</comment>
<evidence type="ECO:0000313" key="2">
    <source>
        <dbReference type="EMBL" id="VFU13840.1"/>
    </source>
</evidence>
<dbReference type="InterPro" id="IPR018445">
    <property type="entry name" value="Put_Phosphate_transp_reg"/>
</dbReference>
<gene>
    <name evidence="2" type="ORF">SCFA_2310006</name>
</gene>
<protein>
    <submittedName>
        <fullName evidence="2">Putative PitB transporter accessory protein</fullName>
    </submittedName>
</protein>
<dbReference type="Pfam" id="PF01865">
    <property type="entry name" value="PhoU_div"/>
    <property type="match status" value="1"/>
</dbReference>
<reference evidence="2" key="1">
    <citation type="submission" date="2019-03" db="EMBL/GenBank/DDBJ databases">
        <authorList>
            <person name="Hao L."/>
        </authorList>
    </citation>
    <scope>NUCLEOTIDE SEQUENCE</scope>
</reference>
<dbReference type="Gene3D" id="1.20.58.220">
    <property type="entry name" value="Phosphate transport system protein phou homolog 2, domain 2"/>
    <property type="match status" value="1"/>
</dbReference>
<organism evidence="2">
    <name type="scientific">anaerobic digester metagenome</name>
    <dbReference type="NCBI Taxonomy" id="1263854"/>
    <lineage>
        <taxon>unclassified sequences</taxon>
        <taxon>metagenomes</taxon>
        <taxon>ecological metagenomes</taxon>
    </lineage>
</organism>
<evidence type="ECO:0000256" key="1">
    <source>
        <dbReference type="ARBA" id="ARBA00008591"/>
    </source>
</evidence>
<dbReference type="InterPro" id="IPR038078">
    <property type="entry name" value="PhoU-like_sf"/>
</dbReference>